<feature type="transmembrane region" description="Helical" evidence="1">
    <location>
        <begin position="20"/>
        <end position="40"/>
    </location>
</feature>
<evidence type="ECO:0000313" key="2">
    <source>
        <dbReference type="EMBL" id="NJW51393.1"/>
    </source>
</evidence>
<reference evidence="2 3" key="1">
    <citation type="submission" date="2020-03" db="EMBL/GenBank/DDBJ databases">
        <title>Salinimicrobium sp. nov, isolated from SCS.</title>
        <authorList>
            <person name="Cao W.R."/>
        </authorList>
    </citation>
    <scope>NUCLEOTIDE SEQUENCE [LARGE SCALE GENOMIC DNA]</scope>
    <source>
        <strain evidence="3">J15B91</strain>
    </source>
</reference>
<dbReference type="InterPro" id="IPR018723">
    <property type="entry name" value="DUF2254_membrane"/>
</dbReference>
<protein>
    <submittedName>
        <fullName evidence="2">DUF2254 domain-containing protein</fullName>
    </submittedName>
</protein>
<keyword evidence="1" id="KW-0472">Membrane</keyword>
<comment type="caution">
    <text evidence="2">The sequence shown here is derived from an EMBL/GenBank/DDBJ whole genome shotgun (WGS) entry which is preliminary data.</text>
</comment>
<keyword evidence="3" id="KW-1185">Reference proteome</keyword>
<feature type="transmembrane region" description="Helical" evidence="1">
    <location>
        <begin position="111"/>
        <end position="132"/>
    </location>
</feature>
<dbReference type="RefSeq" id="WP_168136565.1">
    <property type="nucleotide sequence ID" value="NZ_JAAVJR010000001.1"/>
</dbReference>
<organism evidence="2 3">
    <name type="scientific">Salinimicrobium oceani</name>
    <dbReference type="NCBI Taxonomy" id="2722702"/>
    <lineage>
        <taxon>Bacteria</taxon>
        <taxon>Pseudomonadati</taxon>
        <taxon>Bacteroidota</taxon>
        <taxon>Flavobacteriia</taxon>
        <taxon>Flavobacteriales</taxon>
        <taxon>Flavobacteriaceae</taxon>
        <taxon>Salinimicrobium</taxon>
    </lineage>
</organism>
<dbReference type="EMBL" id="JAAVJR010000001">
    <property type="protein sequence ID" value="NJW51393.1"/>
    <property type="molecule type" value="Genomic_DNA"/>
</dbReference>
<feature type="transmembrane region" description="Helical" evidence="1">
    <location>
        <begin position="64"/>
        <end position="90"/>
    </location>
</feature>
<accession>A0ABX1CSW1</accession>
<keyword evidence="1" id="KW-1133">Transmembrane helix</keyword>
<name>A0ABX1CSW1_9FLAO</name>
<keyword evidence="1" id="KW-0812">Transmembrane</keyword>
<sequence length="430" mass="49276">MKTIFSSLFSFYRNIKSKIAFYPSLFALSGLVFAFLMMYLEERGISGYLVENIPVLVVNNGDTALTILSACITGLISMMVFSFSMVMVLLNQASTNYSPRLLPGLISDHKHQIILGIYLSSILYCIFILFSIQPTGDQYQIPGFSVLVGILSTVICIYAFIYFIHTISQSIQITFILDKIYISAKRRMNVLLEREKDAPTVFPDSSGWYSYNNEFSGYFRDIDRENIIEFCKEKGTMIEILPVRGMFALEGIPMFRSKKELNRDEVSQFFTYFHFAREELVSNNYVLAFKQIAEVIAKAMSPGINDPGTALNAIDYLTELLRLRMLKSDHSYICEDQKIFACERAVHFEELLYTLLASIRTYCKHDIVVVQKLGAMFQYLQKQKFKEATYPATLKTEAERLLRDAQEVLDNKSDLDIISEMATRLKIALE</sequence>
<dbReference type="Pfam" id="PF10011">
    <property type="entry name" value="DUF2254"/>
    <property type="match status" value="1"/>
</dbReference>
<feature type="transmembrane region" description="Helical" evidence="1">
    <location>
        <begin position="144"/>
        <end position="164"/>
    </location>
</feature>
<gene>
    <name evidence="2" type="ORF">HC175_00510</name>
</gene>
<evidence type="ECO:0000313" key="3">
    <source>
        <dbReference type="Proteomes" id="UP000703674"/>
    </source>
</evidence>
<dbReference type="Proteomes" id="UP000703674">
    <property type="component" value="Unassembled WGS sequence"/>
</dbReference>
<evidence type="ECO:0000256" key="1">
    <source>
        <dbReference type="SAM" id="Phobius"/>
    </source>
</evidence>
<proteinExistence type="predicted"/>